<dbReference type="InterPro" id="IPR052908">
    <property type="entry name" value="AP-4-A_phosphorylase"/>
</dbReference>
<keyword evidence="6" id="KW-0548">Nucleotidyltransferase</keyword>
<evidence type="ECO:0000259" key="5">
    <source>
        <dbReference type="PROSITE" id="PS51084"/>
    </source>
</evidence>
<reference evidence="6 7" key="1">
    <citation type="submission" date="2015-02" db="EMBL/GenBank/DDBJ databases">
        <title>Draft genome sequences of ten Microbacterium spp. with emphasis on heavy metal contaminated environments.</title>
        <authorList>
            <person name="Corretto E."/>
        </authorList>
    </citation>
    <scope>NUCLEOTIDE SEQUENCE [LARGE SCALE GENOMIC DNA]</scope>
    <source>
        <strain evidence="6 7">DSM 12510</strain>
    </source>
</reference>
<dbReference type="InterPro" id="IPR011146">
    <property type="entry name" value="HIT-like"/>
</dbReference>
<sequence>MSGAPAGEPVEDAAALAGVPDSFQRLWTPHRMAYIQAGPQVLRDECPFCAAPRKSDADGLIVARGETAYVLLNLFPYNSGHLLVCPYRHIATYDQATPEEVAEIGELTQQGMRVLRQVSRCDGFNLGMNQGAVAGAGVDEHLHQHIVPRWASDANFFPIIARTKALPQLLGEVREAVSAAWPAR</sequence>
<dbReference type="InterPro" id="IPR036265">
    <property type="entry name" value="HIT-like_sf"/>
</dbReference>
<dbReference type="EMBL" id="JYIZ01000056">
    <property type="protein sequence ID" value="KJL37943.1"/>
    <property type="molecule type" value="Genomic_DNA"/>
</dbReference>
<dbReference type="STRING" id="92835.RS81_02939"/>
<dbReference type="PANTHER" id="PTHR42997:SF1">
    <property type="entry name" value="AP-4-A PHOSPHORYLASE"/>
    <property type="match status" value="1"/>
</dbReference>
<dbReference type="PROSITE" id="PS51084">
    <property type="entry name" value="HIT_2"/>
    <property type="match status" value="1"/>
</dbReference>
<proteinExistence type="predicted"/>
<evidence type="ECO:0000256" key="4">
    <source>
        <dbReference type="PROSITE-ProRule" id="PRU00464"/>
    </source>
</evidence>
<dbReference type="EC" id="2.7.7.53" evidence="6"/>
<protein>
    <submittedName>
        <fullName evidence="6">AP-4-A phosphorylase</fullName>
        <ecNumber evidence="6">2.7.7.53</ecNumber>
    </submittedName>
</protein>
<feature type="short sequence motif" description="Histidine triad motif" evidence="4">
    <location>
        <begin position="141"/>
        <end position="145"/>
    </location>
</feature>
<feature type="domain" description="HIT" evidence="5">
    <location>
        <begin position="47"/>
        <end position="156"/>
    </location>
</feature>
<keyword evidence="6" id="KW-0808">Transferase</keyword>
<keyword evidence="1" id="KW-0547">Nucleotide-binding</keyword>
<comment type="caution">
    <text evidence="6">The sequence shown here is derived from an EMBL/GenBank/DDBJ whole genome shotgun (WGS) entry which is preliminary data.</text>
</comment>
<name>A0A0M2H1K1_9MICO</name>
<feature type="active site" description="Tele-AMP-histidine intermediate" evidence="2">
    <location>
        <position position="143"/>
    </location>
</feature>
<feature type="binding site" evidence="3">
    <location>
        <position position="145"/>
    </location>
    <ligand>
        <name>substrate</name>
    </ligand>
</feature>
<dbReference type="Gene3D" id="3.30.428.10">
    <property type="entry name" value="HIT-like"/>
    <property type="match status" value="1"/>
</dbReference>
<dbReference type="Pfam" id="PF01230">
    <property type="entry name" value="HIT"/>
    <property type="match status" value="1"/>
</dbReference>
<evidence type="ECO:0000313" key="6">
    <source>
        <dbReference type="EMBL" id="KJL37943.1"/>
    </source>
</evidence>
<accession>A0A0M2H1K1</accession>
<dbReference type="GO" id="GO:0000166">
    <property type="term" value="F:nucleotide binding"/>
    <property type="evidence" value="ECO:0007669"/>
    <property type="project" value="UniProtKB-KW"/>
</dbReference>
<keyword evidence="7" id="KW-1185">Reference proteome</keyword>
<evidence type="ECO:0000256" key="2">
    <source>
        <dbReference type="PIRSR" id="PIRSR639383-1"/>
    </source>
</evidence>
<evidence type="ECO:0000256" key="3">
    <source>
        <dbReference type="PIRSR" id="PIRSR639383-2"/>
    </source>
</evidence>
<feature type="binding site" evidence="3">
    <location>
        <begin position="135"/>
        <end position="138"/>
    </location>
    <ligand>
        <name>substrate</name>
    </ligand>
</feature>
<dbReference type="Proteomes" id="UP000033956">
    <property type="component" value="Unassembled WGS sequence"/>
</dbReference>
<dbReference type="PATRIC" id="fig|92835.4.peg.2967"/>
<dbReference type="SUPFAM" id="SSF54197">
    <property type="entry name" value="HIT-like"/>
    <property type="match status" value="1"/>
</dbReference>
<gene>
    <name evidence="6" type="ORF">RS81_02939</name>
</gene>
<dbReference type="GO" id="GO:0003877">
    <property type="term" value="F:ATP:ADP adenylyltransferase activity"/>
    <property type="evidence" value="ECO:0007669"/>
    <property type="project" value="UniProtKB-EC"/>
</dbReference>
<dbReference type="PANTHER" id="PTHR42997">
    <property type="entry name" value="HIT FAMILY HYDROLASE"/>
    <property type="match status" value="1"/>
</dbReference>
<evidence type="ECO:0000256" key="1">
    <source>
        <dbReference type="ARBA" id="ARBA00022741"/>
    </source>
</evidence>
<organism evidence="6 7">
    <name type="scientific">Microbacterium terrae</name>
    <dbReference type="NCBI Taxonomy" id="69369"/>
    <lineage>
        <taxon>Bacteria</taxon>
        <taxon>Bacillati</taxon>
        <taxon>Actinomycetota</taxon>
        <taxon>Actinomycetes</taxon>
        <taxon>Micrococcales</taxon>
        <taxon>Microbacteriaceae</taxon>
        <taxon>Microbacterium</taxon>
    </lineage>
</organism>
<feature type="binding site" evidence="3">
    <location>
        <position position="73"/>
    </location>
    <ligand>
        <name>substrate</name>
    </ligand>
</feature>
<dbReference type="RefSeq" id="WP_084613715.1">
    <property type="nucleotide sequence ID" value="NZ_BAAAUP010000014.1"/>
</dbReference>
<evidence type="ECO:0000313" key="7">
    <source>
        <dbReference type="Proteomes" id="UP000033956"/>
    </source>
</evidence>
<dbReference type="CDD" id="cd01275">
    <property type="entry name" value="FHIT"/>
    <property type="match status" value="1"/>
</dbReference>
<dbReference type="AlphaFoldDB" id="A0A0M2H1K1"/>
<dbReference type="InterPro" id="IPR039383">
    <property type="entry name" value="FHIT"/>
</dbReference>